<gene>
    <name evidence="1" type="ORF">METZ01_LOCUS371791</name>
</gene>
<name>A0A382TBR6_9ZZZZ</name>
<accession>A0A382TBR6</accession>
<protein>
    <submittedName>
        <fullName evidence="1">Uncharacterized protein</fullName>
    </submittedName>
</protein>
<feature type="non-terminal residue" evidence="1">
    <location>
        <position position="1"/>
    </location>
</feature>
<dbReference type="EMBL" id="UINC01135031">
    <property type="protein sequence ID" value="SVD18937.1"/>
    <property type="molecule type" value="Genomic_DNA"/>
</dbReference>
<reference evidence="1" key="1">
    <citation type="submission" date="2018-05" db="EMBL/GenBank/DDBJ databases">
        <authorList>
            <person name="Lanie J.A."/>
            <person name="Ng W.-L."/>
            <person name="Kazmierczak K.M."/>
            <person name="Andrzejewski T.M."/>
            <person name="Davidsen T.M."/>
            <person name="Wayne K.J."/>
            <person name="Tettelin H."/>
            <person name="Glass J.I."/>
            <person name="Rusch D."/>
            <person name="Podicherti R."/>
            <person name="Tsui H.-C.T."/>
            <person name="Winkler M.E."/>
        </authorList>
    </citation>
    <scope>NUCLEOTIDE SEQUENCE</scope>
</reference>
<sequence length="31" mass="3867">NYLFELKEKRKFSYETLKNLNKEDFIKKISV</sequence>
<evidence type="ECO:0000313" key="1">
    <source>
        <dbReference type="EMBL" id="SVD18937.1"/>
    </source>
</evidence>
<organism evidence="1">
    <name type="scientific">marine metagenome</name>
    <dbReference type="NCBI Taxonomy" id="408172"/>
    <lineage>
        <taxon>unclassified sequences</taxon>
        <taxon>metagenomes</taxon>
        <taxon>ecological metagenomes</taxon>
    </lineage>
</organism>
<dbReference type="AlphaFoldDB" id="A0A382TBR6"/>
<proteinExistence type="predicted"/>